<dbReference type="Gene3D" id="1.10.10.60">
    <property type="entry name" value="Homeodomain-like"/>
    <property type="match status" value="1"/>
</dbReference>
<dbReference type="Gene3D" id="1.10.357.10">
    <property type="entry name" value="Tetracycline Repressor, domain 2"/>
    <property type="match status" value="1"/>
</dbReference>
<dbReference type="PANTHER" id="PTHR30055:SF226">
    <property type="entry name" value="HTH-TYPE TRANSCRIPTIONAL REGULATOR PKSA"/>
    <property type="match status" value="1"/>
</dbReference>
<dbReference type="AlphaFoldDB" id="A0A1R4JH88"/>
<dbReference type="GO" id="GO:0003700">
    <property type="term" value="F:DNA-binding transcription factor activity"/>
    <property type="evidence" value="ECO:0007669"/>
    <property type="project" value="TreeGrafter"/>
</dbReference>
<dbReference type="InterPro" id="IPR041347">
    <property type="entry name" value="MftR_C"/>
</dbReference>
<protein>
    <submittedName>
        <fullName evidence="4">Transcriptional regulator, TetR family</fullName>
    </submittedName>
</protein>
<dbReference type="EMBL" id="FUKP01000060">
    <property type="protein sequence ID" value="SJN31591.1"/>
    <property type="molecule type" value="Genomic_DNA"/>
</dbReference>
<dbReference type="Proteomes" id="UP000196230">
    <property type="component" value="Unassembled WGS sequence"/>
</dbReference>
<evidence type="ECO:0000313" key="4">
    <source>
        <dbReference type="EMBL" id="SJN31591.1"/>
    </source>
</evidence>
<accession>A0A1R4JH88</accession>
<dbReference type="InterPro" id="IPR009057">
    <property type="entry name" value="Homeodomain-like_sf"/>
</dbReference>
<evidence type="ECO:0000259" key="3">
    <source>
        <dbReference type="PROSITE" id="PS50977"/>
    </source>
</evidence>
<proteinExistence type="predicted"/>
<dbReference type="SUPFAM" id="SSF46689">
    <property type="entry name" value="Homeodomain-like"/>
    <property type="match status" value="1"/>
</dbReference>
<feature type="DNA-binding region" description="H-T-H motif" evidence="2">
    <location>
        <begin position="29"/>
        <end position="48"/>
    </location>
</feature>
<evidence type="ECO:0000256" key="1">
    <source>
        <dbReference type="ARBA" id="ARBA00023125"/>
    </source>
</evidence>
<reference evidence="4 5" key="1">
    <citation type="submission" date="2017-02" db="EMBL/GenBank/DDBJ databases">
        <authorList>
            <person name="Peterson S.W."/>
        </authorList>
    </citation>
    <scope>NUCLEOTIDE SEQUENCE [LARGE SCALE GENOMIC DNA]</scope>
    <source>
        <strain evidence="4 5">2B3F</strain>
    </source>
</reference>
<dbReference type="Pfam" id="PF00440">
    <property type="entry name" value="TetR_N"/>
    <property type="match status" value="1"/>
</dbReference>
<evidence type="ECO:0000256" key="2">
    <source>
        <dbReference type="PROSITE-ProRule" id="PRU00335"/>
    </source>
</evidence>
<keyword evidence="1 2" id="KW-0238">DNA-binding</keyword>
<feature type="domain" description="HTH tetR-type" evidence="3">
    <location>
        <begin position="6"/>
        <end position="66"/>
    </location>
</feature>
<dbReference type="PROSITE" id="PS50977">
    <property type="entry name" value="HTH_TETR_2"/>
    <property type="match status" value="1"/>
</dbReference>
<name>A0A1R4JH88_9MICC</name>
<dbReference type="Pfam" id="PF17754">
    <property type="entry name" value="TetR_C_14"/>
    <property type="match status" value="1"/>
</dbReference>
<dbReference type="InterPro" id="IPR050109">
    <property type="entry name" value="HTH-type_TetR-like_transc_reg"/>
</dbReference>
<dbReference type="GO" id="GO:0000976">
    <property type="term" value="F:transcription cis-regulatory region binding"/>
    <property type="evidence" value="ECO:0007669"/>
    <property type="project" value="TreeGrafter"/>
</dbReference>
<evidence type="ECO:0000313" key="5">
    <source>
        <dbReference type="Proteomes" id="UP000196230"/>
    </source>
</evidence>
<dbReference type="InterPro" id="IPR001647">
    <property type="entry name" value="HTH_TetR"/>
</dbReference>
<dbReference type="PANTHER" id="PTHR30055">
    <property type="entry name" value="HTH-TYPE TRANSCRIPTIONAL REGULATOR RUTR"/>
    <property type="match status" value="1"/>
</dbReference>
<sequence>MIVDMNKRLAAHTPALIRLLDEQGWDATTVDALAAAVGVSRATFFRTFGSKEDVVFHDHAVLLEELEEFLDGASPGPEATADALVEAVLRVFRHHAADPAQAQARYRLLRQSKALRNRELLSSHGYERLFARWLRGRPETLPGGDATAFGLAGAAVAVHNAALRGWLREGAETGVLPDAADAEERLAEDLTGLVRALTRPPSPAADAARVRTVVVTVDEGRPDTDAVLASVRAALES</sequence>
<organism evidence="4 5">
    <name type="scientific">Micrococcus lylae</name>
    <dbReference type="NCBI Taxonomy" id="1273"/>
    <lineage>
        <taxon>Bacteria</taxon>
        <taxon>Bacillati</taxon>
        <taxon>Actinomycetota</taxon>
        <taxon>Actinomycetes</taxon>
        <taxon>Micrococcales</taxon>
        <taxon>Micrococcaceae</taxon>
        <taxon>Micrococcus</taxon>
    </lineage>
</organism>
<gene>
    <name evidence="4" type="ORF">FM125_08640</name>
</gene>